<evidence type="ECO:0000256" key="2">
    <source>
        <dbReference type="ARBA" id="ARBA00022475"/>
    </source>
</evidence>
<keyword evidence="5" id="KW-0812">Transmembrane</keyword>
<keyword evidence="2" id="KW-1003">Cell membrane</keyword>
<dbReference type="InterPro" id="IPR013783">
    <property type="entry name" value="Ig-like_fold"/>
</dbReference>
<evidence type="ECO:0000259" key="7">
    <source>
        <dbReference type="Pfam" id="PF16680"/>
    </source>
</evidence>
<evidence type="ECO:0000256" key="3">
    <source>
        <dbReference type="ARBA" id="ARBA00022729"/>
    </source>
</evidence>
<evidence type="ECO:0000313" key="8">
    <source>
        <dbReference type="EMBL" id="KAK9961627.1"/>
    </source>
</evidence>
<dbReference type="GO" id="GO:0045059">
    <property type="term" value="P:positive thymic T cell selection"/>
    <property type="evidence" value="ECO:0007669"/>
    <property type="project" value="TreeGrafter"/>
</dbReference>
<evidence type="ECO:0000256" key="1">
    <source>
        <dbReference type="ARBA" id="ARBA00004251"/>
    </source>
</evidence>
<feature type="transmembrane region" description="Helical" evidence="5">
    <location>
        <begin position="104"/>
        <end position="128"/>
    </location>
</feature>
<dbReference type="PANTHER" id="PTHR10570:SF9">
    <property type="entry name" value="T-CELL SURFACE GLYCOPROTEIN CD3 EPSILON CHAIN"/>
    <property type="match status" value="1"/>
</dbReference>
<feature type="chain" id="PRO_5043991016" description="CD3 gamma/delta subunit Ig-like domain-containing protein" evidence="6">
    <location>
        <begin position="21"/>
        <end position="173"/>
    </location>
</feature>
<dbReference type="GO" id="GO:0004888">
    <property type="term" value="F:transmembrane signaling receptor activity"/>
    <property type="evidence" value="ECO:0007669"/>
    <property type="project" value="TreeGrafter"/>
</dbReference>
<organism evidence="8 9">
    <name type="scientific">Culter alburnus</name>
    <name type="common">Topmouth culter</name>
    <dbReference type="NCBI Taxonomy" id="194366"/>
    <lineage>
        <taxon>Eukaryota</taxon>
        <taxon>Metazoa</taxon>
        <taxon>Chordata</taxon>
        <taxon>Craniata</taxon>
        <taxon>Vertebrata</taxon>
        <taxon>Euteleostomi</taxon>
        <taxon>Actinopterygii</taxon>
        <taxon>Neopterygii</taxon>
        <taxon>Teleostei</taxon>
        <taxon>Ostariophysi</taxon>
        <taxon>Cypriniformes</taxon>
        <taxon>Xenocyprididae</taxon>
        <taxon>Xenocypridinae</taxon>
        <taxon>Culter</taxon>
    </lineage>
</organism>
<feature type="compositionally biased region" description="Polar residues" evidence="4">
    <location>
        <begin position="134"/>
        <end position="145"/>
    </location>
</feature>
<feature type="signal peptide" evidence="6">
    <location>
        <begin position="1"/>
        <end position="20"/>
    </location>
</feature>
<sequence length="173" mass="19121">MILTGFVFLMLTAALSPAEGQEIQKITENSVILTCSGSETVAKWYKKKEINPISTSVTYEVTTNDGIVKGEFSCEYTTEESKIIKHLFYLDVKVCENCYELTGFLAWGTIIGDLLVTAAVILIVYMCLPKNTGSTQQKASKSRTASAPPPPNPDYERLNHNTRSTDLYAGLHK</sequence>
<dbReference type="Gene3D" id="2.60.40.10">
    <property type="entry name" value="Immunoglobulins"/>
    <property type="match status" value="1"/>
</dbReference>
<dbReference type="GO" id="GO:0042105">
    <property type="term" value="C:alpha-beta T cell receptor complex"/>
    <property type="evidence" value="ECO:0007669"/>
    <property type="project" value="TreeGrafter"/>
</dbReference>
<dbReference type="Proteomes" id="UP001479290">
    <property type="component" value="Unassembled WGS sequence"/>
</dbReference>
<keyword evidence="9" id="KW-1185">Reference proteome</keyword>
<evidence type="ECO:0000256" key="5">
    <source>
        <dbReference type="SAM" id="Phobius"/>
    </source>
</evidence>
<keyword evidence="3 6" id="KW-0732">Signal</keyword>
<dbReference type="AlphaFoldDB" id="A0AAW1ZND7"/>
<reference evidence="8 9" key="1">
    <citation type="submission" date="2024-05" db="EMBL/GenBank/DDBJ databases">
        <title>A high-quality chromosomal-level genome assembly of Topmouth culter (Culter alburnus).</title>
        <authorList>
            <person name="Zhao H."/>
        </authorList>
    </citation>
    <scope>NUCLEOTIDE SEQUENCE [LARGE SCALE GENOMIC DNA]</scope>
    <source>
        <strain evidence="8">CATC2023</strain>
        <tissue evidence="8">Muscle</tissue>
    </source>
</reference>
<comment type="subcellular location">
    <subcellularLocation>
        <location evidence="1">Cell membrane</location>
        <topology evidence="1">Single-pass type I membrane protein</topology>
    </subcellularLocation>
</comment>
<dbReference type="Pfam" id="PF16680">
    <property type="entry name" value="Ig_4"/>
    <property type="match status" value="1"/>
</dbReference>
<dbReference type="GO" id="GO:0007166">
    <property type="term" value="P:cell surface receptor signaling pathway"/>
    <property type="evidence" value="ECO:0007669"/>
    <property type="project" value="TreeGrafter"/>
</dbReference>
<evidence type="ECO:0000256" key="4">
    <source>
        <dbReference type="SAM" id="MobiDB-lite"/>
    </source>
</evidence>
<evidence type="ECO:0000256" key="6">
    <source>
        <dbReference type="SAM" id="SignalP"/>
    </source>
</evidence>
<proteinExistence type="predicted"/>
<name>A0AAW1ZND7_CULAL</name>
<protein>
    <recommendedName>
        <fullName evidence="7">CD3 gamma/delta subunit Ig-like domain-containing protein</fullName>
    </recommendedName>
</protein>
<keyword evidence="5" id="KW-1133">Transmembrane helix</keyword>
<dbReference type="InterPro" id="IPR032052">
    <property type="entry name" value="Ig_4"/>
</dbReference>
<dbReference type="EMBL" id="JAWDJR010000015">
    <property type="protein sequence ID" value="KAK9961627.1"/>
    <property type="molecule type" value="Genomic_DNA"/>
</dbReference>
<feature type="domain" description="CD3 gamma/delta subunit Ig-like" evidence="7">
    <location>
        <begin position="28"/>
        <end position="101"/>
    </location>
</feature>
<dbReference type="PANTHER" id="PTHR10570">
    <property type="entry name" value="T-CELL SURFACE GLYCOPROTEIN CD3 GAMMA CHAIN / DELTA CHAIN"/>
    <property type="match status" value="1"/>
</dbReference>
<comment type="caution">
    <text evidence="8">The sequence shown here is derived from an EMBL/GenBank/DDBJ whole genome shotgun (WGS) entry which is preliminary data.</text>
</comment>
<feature type="region of interest" description="Disordered" evidence="4">
    <location>
        <begin position="134"/>
        <end position="173"/>
    </location>
</feature>
<keyword evidence="5" id="KW-0472">Membrane</keyword>
<dbReference type="InterPro" id="IPR015484">
    <property type="entry name" value="CD3_esu/gsu/dsu"/>
</dbReference>
<dbReference type="GO" id="GO:0009897">
    <property type="term" value="C:external side of plasma membrane"/>
    <property type="evidence" value="ECO:0007669"/>
    <property type="project" value="TreeGrafter"/>
</dbReference>
<gene>
    <name evidence="8" type="ORF">ABG768_007041</name>
</gene>
<evidence type="ECO:0000313" key="9">
    <source>
        <dbReference type="Proteomes" id="UP001479290"/>
    </source>
</evidence>
<accession>A0AAW1ZND7</accession>